<protein>
    <submittedName>
        <fullName evidence="1">Uncharacterized protein</fullName>
    </submittedName>
</protein>
<sequence>MELSNELYNALQLKYQSDIATARATLQIYFNNCVGIGEHP</sequence>
<organism evidence="1">
    <name type="scientific">viral metagenome</name>
    <dbReference type="NCBI Taxonomy" id="1070528"/>
    <lineage>
        <taxon>unclassified sequences</taxon>
        <taxon>metagenomes</taxon>
        <taxon>organismal metagenomes</taxon>
    </lineage>
</organism>
<dbReference type="AlphaFoldDB" id="A0A6C0J3R1"/>
<name>A0A6C0J3R1_9ZZZZ</name>
<dbReference type="EMBL" id="MN740326">
    <property type="protein sequence ID" value="QHU00325.1"/>
    <property type="molecule type" value="Genomic_DNA"/>
</dbReference>
<proteinExistence type="predicted"/>
<reference evidence="1" key="1">
    <citation type="journal article" date="2020" name="Nature">
        <title>Giant virus diversity and host interactions through global metagenomics.</title>
        <authorList>
            <person name="Schulz F."/>
            <person name="Roux S."/>
            <person name="Paez-Espino D."/>
            <person name="Jungbluth S."/>
            <person name="Walsh D.A."/>
            <person name="Denef V.J."/>
            <person name="McMahon K.D."/>
            <person name="Konstantinidis K.T."/>
            <person name="Eloe-Fadrosh E.A."/>
            <person name="Kyrpides N.C."/>
            <person name="Woyke T."/>
        </authorList>
    </citation>
    <scope>NUCLEOTIDE SEQUENCE</scope>
    <source>
        <strain evidence="1">GVMAG-M-3300025860-12</strain>
    </source>
</reference>
<evidence type="ECO:0000313" key="1">
    <source>
        <dbReference type="EMBL" id="QHU00325.1"/>
    </source>
</evidence>
<accession>A0A6C0J3R1</accession>